<organism evidence="8 9">
    <name type="scientific">Pendulispora albinea</name>
    <dbReference type="NCBI Taxonomy" id="2741071"/>
    <lineage>
        <taxon>Bacteria</taxon>
        <taxon>Pseudomonadati</taxon>
        <taxon>Myxococcota</taxon>
        <taxon>Myxococcia</taxon>
        <taxon>Myxococcales</taxon>
        <taxon>Sorangiineae</taxon>
        <taxon>Pendulisporaceae</taxon>
        <taxon>Pendulispora</taxon>
    </lineage>
</organism>
<keyword evidence="6" id="KW-1133">Transmembrane helix</keyword>
<keyword evidence="6" id="KW-0812">Transmembrane</keyword>
<dbReference type="InterPro" id="IPR008266">
    <property type="entry name" value="Tyr_kinase_AS"/>
</dbReference>
<dbReference type="CDD" id="cd14014">
    <property type="entry name" value="STKc_PknB_like"/>
    <property type="match status" value="1"/>
</dbReference>
<accession>A0ABZ2MCJ2</accession>
<dbReference type="PROSITE" id="PS50011">
    <property type="entry name" value="PROTEIN_KINASE_DOM"/>
    <property type="match status" value="1"/>
</dbReference>
<evidence type="ECO:0000256" key="5">
    <source>
        <dbReference type="SAM" id="MobiDB-lite"/>
    </source>
</evidence>
<evidence type="ECO:0000313" key="8">
    <source>
        <dbReference type="EMBL" id="WXB20239.1"/>
    </source>
</evidence>
<dbReference type="EMBL" id="CP089984">
    <property type="protein sequence ID" value="WXB20239.1"/>
    <property type="molecule type" value="Genomic_DNA"/>
</dbReference>
<dbReference type="PANTHER" id="PTHR43289">
    <property type="entry name" value="MITOGEN-ACTIVATED PROTEIN KINASE KINASE KINASE 20-RELATED"/>
    <property type="match status" value="1"/>
</dbReference>
<keyword evidence="4" id="KW-0067">ATP-binding</keyword>
<name>A0ABZ2MCJ2_9BACT</name>
<dbReference type="GO" id="GO:0004674">
    <property type="term" value="F:protein serine/threonine kinase activity"/>
    <property type="evidence" value="ECO:0007669"/>
    <property type="project" value="UniProtKB-KW"/>
</dbReference>
<dbReference type="SUPFAM" id="SSF56112">
    <property type="entry name" value="Protein kinase-like (PK-like)"/>
    <property type="match status" value="1"/>
</dbReference>
<dbReference type="Gene3D" id="3.30.200.20">
    <property type="entry name" value="Phosphorylase Kinase, domain 1"/>
    <property type="match status" value="1"/>
</dbReference>
<dbReference type="PANTHER" id="PTHR43289:SF34">
    <property type="entry name" value="SERINE_THREONINE-PROTEIN KINASE YBDM-RELATED"/>
    <property type="match status" value="1"/>
</dbReference>
<keyword evidence="8" id="KW-0723">Serine/threonine-protein kinase</keyword>
<sequence>MKVGASEEPIDGRYRRIAELGRGGMAVVYLAVVWGPAGFSKLQVIKQLRPELTGELDQVAMFLKEARISARINHPNVVQIHEIGREGDGYFMSMEYVEGQTLDHIFHACKGDIPLRLHLKVIADMLAGLHAAHDLKDFDGAPLEIVHRDVSPSNVLVGYEGEVKVVDFGIAKVVGSRSETRTGVLKGKFTYMAPEQFLGQHVDRRADVFSAGVMLWHAVTKRRLWGRDFNEIEVYRRVIESRIPRPRDVDPTVPRELDDLVMKALATEPANRHQTAEELRIAIEAYLAREGAPPTAREVGALVSELFAEERRTIRAAIEARLREAAHEPGHDPLTDVPLLAALSASAANAEVSSASIVPSSTAGSVISAQAPSPPTYRAHAYLAASIVVLAATILLVAWGPWRQPPSAGGSGSLAPAAGAANGAGGEPASSAASSPSSSIASMAAAAPAATLTELTVRATPSQAKIFMDDIPLGRNPFTGKFLRDGASHRVRVEALGFVARATHVEFSTPTATVDITLDRQTPVWAPPKKDKNVRSPQSGSAAGGLPSASSPSPATSRDVNSDDPWAKRKRPAFDSSDPWK</sequence>
<feature type="domain" description="Protein kinase" evidence="7">
    <location>
        <begin position="14"/>
        <end position="287"/>
    </location>
</feature>
<keyword evidence="1" id="KW-0808">Transferase</keyword>
<feature type="compositionally biased region" description="Low complexity" evidence="5">
    <location>
        <begin position="536"/>
        <end position="557"/>
    </location>
</feature>
<dbReference type="Pfam" id="PF00069">
    <property type="entry name" value="Pkinase"/>
    <property type="match status" value="1"/>
</dbReference>
<evidence type="ECO:0000256" key="2">
    <source>
        <dbReference type="ARBA" id="ARBA00022741"/>
    </source>
</evidence>
<dbReference type="Proteomes" id="UP001370348">
    <property type="component" value="Chromosome"/>
</dbReference>
<dbReference type="Gene3D" id="1.10.510.10">
    <property type="entry name" value="Transferase(Phosphotransferase) domain 1"/>
    <property type="match status" value="1"/>
</dbReference>
<feature type="region of interest" description="Disordered" evidence="5">
    <location>
        <begin position="408"/>
        <end position="436"/>
    </location>
</feature>
<dbReference type="PROSITE" id="PS00109">
    <property type="entry name" value="PROTEIN_KINASE_TYR"/>
    <property type="match status" value="1"/>
</dbReference>
<proteinExistence type="predicted"/>
<evidence type="ECO:0000259" key="7">
    <source>
        <dbReference type="PROSITE" id="PS50011"/>
    </source>
</evidence>
<feature type="transmembrane region" description="Helical" evidence="6">
    <location>
        <begin position="20"/>
        <end position="39"/>
    </location>
</feature>
<gene>
    <name evidence="8" type="ORF">LZC94_24990</name>
</gene>
<reference evidence="8 9" key="1">
    <citation type="submission" date="2021-12" db="EMBL/GenBank/DDBJ databases">
        <title>Discovery of the Pendulisporaceae a myxobacterial family with distinct sporulation behavior and unique specialized metabolism.</title>
        <authorList>
            <person name="Garcia R."/>
            <person name="Popoff A."/>
            <person name="Bader C.D."/>
            <person name="Loehr J."/>
            <person name="Walesch S."/>
            <person name="Walt C."/>
            <person name="Boldt J."/>
            <person name="Bunk B."/>
            <person name="Haeckl F.J.F.P.J."/>
            <person name="Gunesch A.P."/>
            <person name="Birkelbach J."/>
            <person name="Nuebel U."/>
            <person name="Pietschmann T."/>
            <person name="Bach T."/>
            <person name="Mueller R."/>
        </authorList>
    </citation>
    <scope>NUCLEOTIDE SEQUENCE [LARGE SCALE GENOMIC DNA]</scope>
    <source>
        <strain evidence="8 9">MSr11954</strain>
    </source>
</reference>
<keyword evidence="2" id="KW-0547">Nucleotide-binding</keyword>
<keyword evidence="6" id="KW-0472">Membrane</keyword>
<dbReference type="InterPro" id="IPR011009">
    <property type="entry name" value="Kinase-like_dom_sf"/>
</dbReference>
<evidence type="ECO:0000256" key="1">
    <source>
        <dbReference type="ARBA" id="ARBA00022679"/>
    </source>
</evidence>
<evidence type="ECO:0000256" key="4">
    <source>
        <dbReference type="ARBA" id="ARBA00022840"/>
    </source>
</evidence>
<dbReference type="InterPro" id="IPR000719">
    <property type="entry name" value="Prot_kinase_dom"/>
</dbReference>
<evidence type="ECO:0000313" key="9">
    <source>
        <dbReference type="Proteomes" id="UP001370348"/>
    </source>
</evidence>
<feature type="region of interest" description="Disordered" evidence="5">
    <location>
        <begin position="520"/>
        <end position="581"/>
    </location>
</feature>
<keyword evidence="9" id="KW-1185">Reference proteome</keyword>
<evidence type="ECO:0000256" key="3">
    <source>
        <dbReference type="ARBA" id="ARBA00022777"/>
    </source>
</evidence>
<protein>
    <submittedName>
        <fullName evidence="8">Serine/threonine protein kinase</fullName>
    </submittedName>
</protein>
<keyword evidence="3 8" id="KW-0418">Kinase</keyword>
<dbReference type="RefSeq" id="WP_394829845.1">
    <property type="nucleotide sequence ID" value="NZ_CP089984.1"/>
</dbReference>
<evidence type="ECO:0000256" key="6">
    <source>
        <dbReference type="SAM" id="Phobius"/>
    </source>
</evidence>